<proteinExistence type="predicted"/>
<protein>
    <submittedName>
        <fullName evidence="1">Uncharacterized protein</fullName>
    </submittedName>
</protein>
<accession>A0A7G2CLN4</accession>
<sequence>MSFFSFELSDFLLFTSRSNSSPRLERVSFPSSNSGIFFEIIKCTFSKVFSSILQFFISLVIPQKISSVSLKHASSTKAGTTVYGRATFSFRAMLSLFLAVRSRDALASDRRALTSSSTEFFSADNTWRAAFNSLQISSRGIATSENSILYFSNDDRTNLAHCKETTKFGTVPIKHSFSSDTAEVRKLKLLRSSKIRTHSFSRFATLKNKVFFSRSNRTAFLIFPVSISSRYIILSNSWASETVLPLRWPISNRDDKIFFSSDARVTLVRPICRNNSSINFVARLVT</sequence>
<dbReference type="EMBL" id="LR877162">
    <property type="protein sequence ID" value="CAD2220736.1"/>
    <property type="molecule type" value="Genomic_DNA"/>
</dbReference>
<reference evidence="1 2" key="1">
    <citation type="submission" date="2020-08" db="EMBL/GenBank/DDBJ databases">
        <authorList>
            <person name="Newling K."/>
            <person name="Davey J."/>
            <person name="Forrester S."/>
        </authorList>
    </citation>
    <scope>NUCLEOTIDE SEQUENCE [LARGE SCALE GENOMIC DNA]</scope>
    <source>
        <strain evidence="2">Crithidia deanei Carvalho (ATCC PRA-265)</strain>
    </source>
</reference>
<dbReference type="AlphaFoldDB" id="A0A7G2CLN4"/>
<name>A0A7G2CLN4_9TRYP</name>
<evidence type="ECO:0000313" key="2">
    <source>
        <dbReference type="Proteomes" id="UP000515908"/>
    </source>
</evidence>
<keyword evidence="2" id="KW-1185">Reference proteome</keyword>
<dbReference type="Proteomes" id="UP000515908">
    <property type="component" value="Chromosome 18"/>
</dbReference>
<gene>
    <name evidence="1" type="ORF">ADEAN_000825900</name>
</gene>
<dbReference type="VEuPathDB" id="TriTrypDB:ADEAN_000825900"/>
<evidence type="ECO:0000313" key="1">
    <source>
        <dbReference type="EMBL" id="CAD2220736.1"/>
    </source>
</evidence>
<organism evidence="1 2">
    <name type="scientific">Angomonas deanei</name>
    <dbReference type="NCBI Taxonomy" id="59799"/>
    <lineage>
        <taxon>Eukaryota</taxon>
        <taxon>Discoba</taxon>
        <taxon>Euglenozoa</taxon>
        <taxon>Kinetoplastea</taxon>
        <taxon>Metakinetoplastina</taxon>
        <taxon>Trypanosomatida</taxon>
        <taxon>Trypanosomatidae</taxon>
        <taxon>Strigomonadinae</taxon>
        <taxon>Angomonas</taxon>
    </lineage>
</organism>